<feature type="compositionally biased region" description="Basic and acidic residues" evidence="14">
    <location>
        <begin position="233"/>
        <end position="243"/>
    </location>
</feature>
<dbReference type="Gene3D" id="3.10.620.30">
    <property type="match status" value="1"/>
</dbReference>
<feature type="compositionally biased region" description="Low complexity" evidence="14">
    <location>
        <begin position="11"/>
        <end position="44"/>
    </location>
</feature>
<dbReference type="GO" id="GO:0007283">
    <property type="term" value="P:spermatogenesis"/>
    <property type="evidence" value="ECO:0007669"/>
    <property type="project" value="UniProtKB-KW"/>
</dbReference>
<keyword evidence="11" id="KW-0966">Cell projection</keyword>
<dbReference type="Pfam" id="PF24656">
    <property type="entry name" value="CEPT76_peptidase"/>
    <property type="match status" value="1"/>
</dbReference>
<feature type="domain" description="Dynein regulatory complex subunit 7 C-terminal" evidence="17">
    <location>
        <begin position="778"/>
        <end position="883"/>
    </location>
</feature>
<feature type="domain" description="CEP76/DRC7 peptidase-like" evidence="15">
    <location>
        <begin position="299"/>
        <end position="367"/>
    </location>
</feature>
<evidence type="ECO:0000256" key="6">
    <source>
        <dbReference type="ARBA" id="ARBA00022846"/>
    </source>
</evidence>
<reference evidence="18" key="1">
    <citation type="submission" date="2021-01" db="EMBL/GenBank/DDBJ databases">
        <authorList>
            <person name="Corre E."/>
            <person name="Pelletier E."/>
            <person name="Niang G."/>
            <person name="Scheremetjew M."/>
            <person name="Finn R."/>
            <person name="Kale V."/>
            <person name="Holt S."/>
            <person name="Cochrane G."/>
            <person name="Meng A."/>
            <person name="Brown T."/>
            <person name="Cohen L."/>
        </authorList>
    </citation>
    <scope>NUCLEOTIDE SEQUENCE</scope>
    <source>
        <strain evidence="18">CCMP644</strain>
    </source>
</reference>
<organism evidence="18">
    <name type="scientific">Hemiselmis andersenii</name>
    <name type="common">Cryptophyte alga</name>
    <dbReference type="NCBI Taxonomy" id="464988"/>
    <lineage>
        <taxon>Eukaryota</taxon>
        <taxon>Cryptophyceae</taxon>
        <taxon>Cryptomonadales</taxon>
        <taxon>Hemiselmidaceae</taxon>
        <taxon>Hemiselmis</taxon>
    </lineage>
</organism>
<evidence type="ECO:0000256" key="11">
    <source>
        <dbReference type="ARBA" id="ARBA00023273"/>
    </source>
</evidence>
<dbReference type="InterPro" id="IPR038765">
    <property type="entry name" value="Papain-like_cys_pep_sf"/>
</dbReference>
<feature type="region of interest" description="Disordered" evidence="14">
    <location>
        <begin position="217"/>
        <end position="243"/>
    </location>
</feature>
<dbReference type="InterPro" id="IPR033551">
    <property type="entry name" value="DRC7/lobo"/>
</dbReference>
<feature type="compositionally biased region" description="Basic and acidic residues" evidence="14">
    <location>
        <begin position="381"/>
        <end position="390"/>
    </location>
</feature>
<evidence type="ECO:0000259" key="16">
    <source>
        <dbReference type="Pfam" id="PF24667"/>
    </source>
</evidence>
<dbReference type="InterPro" id="IPR056290">
    <property type="entry name" value="CEPT76/DRC7_peptidase-like_dom"/>
</dbReference>
<dbReference type="InterPro" id="IPR056292">
    <property type="entry name" value="DRC7_C"/>
</dbReference>
<feature type="region of interest" description="Disordered" evidence="14">
    <location>
        <begin position="1"/>
        <end position="51"/>
    </location>
</feature>
<name>A0A7S1HEJ7_HEMAN</name>
<dbReference type="PANTHER" id="PTHR35249:SF2">
    <property type="entry name" value="DYNEIN REGULATORY COMPLEX SUBUNIT 7"/>
    <property type="match status" value="1"/>
</dbReference>
<comment type="subcellular location">
    <subcellularLocation>
        <location evidence="1">Cytoplasm</location>
        <location evidence="1">Cytoskeleton</location>
        <location evidence="1">Flagellum axoneme</location>
    </subcellularLocation>
</comment>
<evidence type="ECO:0000256" key="2">
    <source>
        <dbReference type="ARBA" id="ARBA00010738"/>
    </source>
</evidence>
<feature type="region of interest" description="Disordered" evidence="14">
    <location>
        <begin position="379"/>
        <end position="398"/>
    </location>
</feature>
<evidence type="ECO:0000256" key="12">
    <source>
        <dbReference type="ARBA" id="ARBA00031627"/>
    </source>
</evidence>
<comment type="similarity">
    <text evidence="2">Belongs to the DRC7 family.</text>
</comment>
<dbReference type="SUPFAM" id="SSF54001">
    <property type="entry name" value="Cysteine proteinases"/>
    <property type="match status" value="1"/>
</dbReference>
<keyword evidence="8" id="KW-0175">Coiled coil</keyword>
<dbReference type="Pfam" id="PF24671">
    <property type="entry name" value="DRC7_C"/>
    <property type="match status" value="1"/>
</dbReference>
<dbReference type="Pfam" id="PF24667">
    <property type="entry name" value="MORN_DRC7"/>
    <property type="match status" value="1"/>
</dbReference>
<evidence type="ECO:0000256" key="8">
    <source>
        <dbReference type="ARBA" id="ARBA00023054"/>
    </source>
</evidence>
<evidence type="ECO:0000256" key="14">
    <source>
        <dbReference type="SAM" id="MobiDB-lite"/>
    </source>
</evidence>
<dbReference type="PANTHER" id="PTHR35249">
    <property type="entry name" value="DYNEIN REGULATORY COMPLEX SUBUNIT 7"/>
    <property type="match status" value="1"/>
</dbReference>
<evidence type="ECO:0000256" key="13">
    <source>
        <dbReference type="ARBA" id="ARBA00031733"/>
    </source>
</evidence>
<dbReference type="InterPro" id="IPR056291">
    <property type="entry name" value="MORN_DRC7"/>
</dbReference>
<evidence type="ECO:0000259" key="15">
    <source>
        <dbReference type="Pfam" id="PF24656"/>
    </source>
</evidence>
<keyword evidence="7" id="KW-0744">Spermatogenesis</keyword>
<sequence>MATAGEEMVDGEGAPVPGEGAPVEGVEGGEQQVGEAEAAAAAAEAAEEEIPSQAEVAKISRMQSIDPQDLPMTYSTNSEEEKLVLEYVENFRRQFVQLYPERKELLLCPRNECGVEKFICTSIRPTQLEYNELYDLQACATFVAEHIQYEALADPVVLPMYVPSPTSVLQWQIGDCIDKSIVLASLLIGVGYDAYVVIGYADQTTCLADETKSELPAANANGKGMRNGSVREGGGDDEKKEGYEVKQRPVLDSNFVMTQDKLVRLDEEMVRKELTPADNDGNNEEDAAAEDPLNGLRIHCWVLVRAGKREMAEDIFVEASTGNTCPTDESPYLGIEAVFNHKNYWVDMQQCPVKKMRFALDDFQSWEFVFMESTVAAPKAQNDEDTKPEGGDGQQADSTVAMQGTEEIRESDHVLDLPPSWVERLFIDRALFLQRYAKENDEVKKTKDYRKSRVELFAENSLKHGMVQRITVFSDLARTNAVEVQEVFANRKDKLRKRVRYYKPGTQIQIGQPESLIQEYFDPGRPDALMELVEMPDGREFTFYHMATLDGMVKRIETFTRNRAPTKNFAMHKVIETFEGHEQRLNYRSITFEPIDPNTDAPQVKLQIEHPRKMTHKFDRNPEVEADKDLRKRTFFTGLRPPKIHLVFHYGQDRITAATRTYTTEKTINGDNFIMSEYVVDPFAKPMKFTEQRDEYIKLIGEEKAAISDFRDADREAQKILETRENDEKHPQLVKSLYVQLQDKKQFEANKPKEEDADAALKYDYLASYLPKRSKKTALTKQEAQAVKDACLKALKERLIDRAHIIETRLEEEQAALTKRQLGYHRQDKEKSSDDDEYEKYVHEAQFKIQILKQRRDRHEEIAKQKFKEMIERLQSDPRLSILNQ</sequence>
<protein>
    <recommendedName>
        <fullName evidence="3">Dynein regulatory complex subunit 7</fullName>
    </recommendedName>
    <alternativeName>
        <fullName evidence="12">Coiled-coil domain-containing protein 135</fullName>
    </alternativeName>
    <alternativeName>
        <fullName evidence="13">Coiled-coil domain-containing protein lobo homolog</fullName>
    </alternativeName>
</protein>
<keyword evidence="6" id="KW-0282">Flagellum</keyword>
<evidence type="ECO:0000259" key="17">
    <source>
        <dbReference type="Pfam" id="PF24671"/>
    </source>
</evidence>
<keyword evidence="4" id="KW-0963">Cytoplasm</keyword>
<evidence type="ECO:0000256" key="1">
    <source>
        <dbReference type="ARBA" id="ARBA00004611"/>
    </source>
</evidence>
<dbReference type="GO" id="GO:0030154">
    <property type="term" value="P:cell differentiation"/>
    <property type="evidence" value="ECO:0007669"/>
    <property type="project" value="UniProtKB-KW"/>
</dbReference>
<dbReference type="EMBL" id="HBFX01051234">
    <property type="protein sequence ID" value="CAD8979857.1"/>
    <property type="molecule type" value="Transcribed_RNA"/>
</dbReference>
<evidence type="ECO:0000313" key="18">
    <source>
        <dbReference type="EMBL" id="CAD8979857.1"/>
    </source>
</evidence>
<dbReference type="GO" id="GO:0048870">
    <property type="term" value="P:cell motility"/>
    <property type="evidence" value="ECO:0007669"/>
    <property type="project" value="TreeGrafter"/>
</dbReference>
<evidence type="ECO:0000256" key="10">
    <source>
        <dbReference type="ARBA" id="ARBA00023212"/>
    </source>
</evidence>
<keyword evidence="5" id="KW-0221">Differentiation</keyword>
<dbReference type="AlphaFoldDB" id="A0A7S1HEJ7"/>
<feature type="domain" description="Dynein regulatory complex subunit 7 MORN" evidence="16">
    <location>
        <begin position="444"/>
        <end position="734"/>
    </location>
</feature>
<evidence type="ECO:0000256" key="4">
    <source>
        <dbReference type="ARBA" id="ARBA00022490"/>
    </source>
</evidence>
<dbReference type="GO" id="GO:0031514">
    <property type="term" value="C:motile cilium"/>
    <property type="evidence" value="ECO:0007669"/>
    <property type="project" value="TreeGrafter"/>
</dbReference>
<gene>
    <name evidence="18" type="ORF">HAND00432_LOCUS30867</name>
</gene>
<evidence type="ECO:0000256" key="9">
    <source>
        <dbReference type="ARBA" id="ARBA00023069"/>
    </source>
</evidence>
<evidence type="ECO:0000256" key="3">
    <source>
        <dbReference type="ARBA" id="ARBA00021303"/>
    </source>
</evidence>
<evidence type="ECO:0000256" key="5">
    <source>
        <dbReference type="ARBA" id="ARBA00022782"/>
    </source>
</evidence>
<keyword evidence="9" id="KW-0969">Cilium</keyword>
<accession>A0A7S1HEJ7</accession>
<keyword evidence="10" id="KW-0206">Cytoskeleton</keyword>
<proteinExistence type="inferred from homology"/>
<evidence type="ECO:0000256" key="7">
    <source>
        <dbReference type="ARBA" id="ARBA00022871"/>
    </source>
</evidence>